<protein>
    <submittedName>
        <fullName evidence="1">Uncharacterized protein</fullName>
    </submittedName>
</protein>
<gene>
    <name evidence="1" type="ORF">KKP3000_002400</name>
</gene>
<organism evidence="1 2">
    <name type="scientific">Alicyclobacillus fastidiosus</name>
    <dbReference type="NCBI Taxonomy" id="392011"/>
    <lineage>
        <taxon>Bacteria</taxon>
        <taxon>Bacillati</taxon>
        <taxon>Bacillota</taxon>
        <taxon>Bacilli</taxon>
        <taxon>Bacillales</taxon>
        <taxon>Alicyclobacillaceae</taxon>
        <taxon>Alicyclobacillus</taxon>
    </lineage>
</organism>
<sequence length="153" mass="17252">MDREAEKEVRKLAEQAAKNFRGEFGEEISGLKNQIVQMQQMLNQVHATAEPLTQPTAVPGQSAELVQQLHSFALKAQQQQQMATQQMQHAIQQAVQLLGQAVKHLQTSQVLSQMNLLISQSEQQLQRTNQYAQQFGQMGQQLLHSQPQSQPLQ</sequence>
<comment type="caution">
    <text evidence="1">The sequence shown here is derived from an EMBL/GenBank/DDBJ whole genome shotgun (WGS) entry which is preliminary data.</text>
</comment>
<keyword evidence="2" id="KW-1185">Reference proteome</keyword>
<dbReference type="RefSeq" id="WP_275476719.1">
    <property type="nucleotide sequence ID" value="NZ_CP162940.1"/>
</dbReference>
<evidence type="ECO:0000313" key="2">
    <source>
        <dbReference type="Proteomes" id="UP001579974"/>
    </source>
</evidence>
<dbReference type="SUPFAM" id="SSF58104">
    <property type="entry name" value="Methyl-accepting chemotaxis protein (MCP) signaling domain"/>
    <property type="match status" value="1"/>
</dbReference>
<reference evidence="1 2" key="1">
    <citation type="journal article" date="2024" name="Int. J. Mol. Sci.">
        <title>Exploration of Alicyclobacillus spp. Genome in Search of Antibiotic Resistance.</title>
        <authorList>
            <person name="Bucka-Kolendo J."/>
            <person name="Kiousi D.E."/>
            <person name="Dekowska A."/>
            <person name="Mikolajczuk-Szczyrba A."/>
            <person name="Karadedos D.M."/>
            <person name="Michael P."/>
            <person name="Galanis A."/>
            <person name="Sokolowska B."/>
        </authorList>
    </citation>
    <scope>NUCLEOTIDE SEQUENCE [LARGE SCALE GENOMIC DNA]</scope>
    <source>
        <strain evidence="1 2">KKP 3000</strain>
    </source>
</reference>
<accession>A0ABV5AB34</accession>
<dbReference type="EMBL" id="JBDXSU010000002">
    <property type="protein sequence ID" value="MFB5189393.1"/>
    <property type="molecule type" value="Genomic_DNA"/>
</dbReference>
<evidence type="ECO:0000313" key="1">
    <source>
        <dbReference type="EMBL" id="MFB5189393.1"/>
    </source>
</evidence>
<dbReference type="Proteomes" id="UP001579974">
    <property type="component" value="Unassembled WGS sequence"/>
</dbReference>
<name>A0ABV5AB34_9BACL</name>
<proteinExistence type="predicted"/>